<dbReference type="KEGG" id="tsph:KIH39_01075"/>
<proteinExistence type="predicted"/>
<evidence type="ECO:0000313" key="2">
    <source>
        <dbReference type="Proteomes" id="UP000676194"/>
    </source>
</evidence>
<gene>
    <name evidence="1" type="ORF">KIH39_01075</name>
</gene>
<accession>A0A8E6B8V9</accession>
<keyword evidence="2" id="KW-1185">Reference proteome</keyword>
<evidence type="ECO:0000313" key="1">
    <source>
        <dbReference type="EMBL" id="QVL32540.1"/>
    </source>
</evidence>
<dbReference type="EMBL" id="CP074694">
    <property type="protein sequence ID" value="QVL32540.1"/>
    <property type="molecule type" value="Genomic_DNA"/>
</dbReference>
<organism evidence="1 2">
    <name type="scientific">Telmatocola sphagniphila</name>
    <dbReference type="NCBI Taxonomy" id="1123043"/>
    <lineage>
        <taxon>Bacteria</taxon>
        <taxon>Pseudomonadati</taxon>
        <taxon>Planctomycetota</taxon>
        <taxon>Planctomycetia</taxon>
        <taxon>Gemmatales</taxon>
        <taxon>Gemmataceae</taxon>
    </lineage>
</organism>
<dbReference type="AlphaFoldDB" id="A0A8E6B8V9"/>
<dbReference type="RefSeq" id="WP_213497432.1">
    <property type="nucleotide sequence ID" value="NZ_CP074694.1"/>
</dbReference>
<reference evidence="1" key="1">
    <citation type="submission" date="2021-05" db="EMBL/GenBank/DDBJ databases">
        <title>Complete genome sequence of the cellulolytic planctomycete Telmatocola sphagniphila SP2T and characterization of the first cellulase from planctomycetes.</title>
        <authorList>
            <person name="Rakitin A.L."/>
            <person name="Beletsky A.V."/>
            <person name="Naumoff D.G."/>
            <person name="Kulichevskaya I.S."/>
            <person name="Mardanov A.V."/>
            <person name="Ravin N.V."/>
            <person name="Dedysh S.N."/>
        </authorList>
    </citation>
    <scope>NUCLEOTIDE SEQUENCE</scope>
    <source>
        <strain evidence="1">SP2T</strain>
    </source>
</reference>
<sequence length="180" mass="19714">MAEASTVPTSIQLGYLTILNEGAGQLGGLLITNCWGRPIEFRLSTAVQPNRLQQILYGPTLQEYISADLIGKTLIDKSSTSIHLLVVDSPSLLTIRTRLEYPVVAIPFADEALGDEFAVLKHARCSKSLILSSKHSADSERLLAILDRIDVGLDLCEPFNRIREAISEARRMGVQNRVAA</sequence>
<protein>
    <submittedName>
        <fullName evidence="1">Uncharacterized protein</fullName>
    </submittedName>
</protein>
<name>A0A8E6B8V9_9BACT</name>
<dbReference type="Proteomes" id="UP000676194">
    <property type="component" value="Chromosome"/>
</dbReference>